<evidence type="ECO:0000313" key="3">
    <source>
        <dbReference type="Proteomes" id="UP001293254"/>
    </source>
</evidence>
<evidence type="ECO:0000313" key="2">
    <source>
        <dbReference type="EMBL" id="KAK4432492.1"/>
    </source>
</evidence>
<comment type="caution">
    <text evidence="2">The sequence shown here is derived from an EMBL/GenBank/DDBJ whole genome shotgun (WGS) entry which is preliminary data.</text>
</comment>
<keyword evidence="1" id="KW-0472">Membrane</keyword>
<feature type="transmembrane region" description="Helical" evidence="1">
    <location>
        <begin position="91"/>
        <end position="111"/>
    </location>
</feature>
<reference evidence="2" key="2">
    <citation type="journal article" date="2024" name="Plant">
        <title>Genomic evolution and insights into agronomic trait innovations of Sesamum species.</title>
        <authorList>
            <person name="Miao H."/>
            <person name="Wang L."/>
            <person name="Qu L."/>
            <person name="Liu H."/>
            <person name="Sun Y."/>
            <person name="Le M."/>
            <person name="Wang Q."/>
            <person name="Wei S."/>
            <person name="Zheng Y."/>
            <person name="Lin W."/>
            <person name="Duan Y."/>
            <person name="Cao H."/>
            <person name="Xiong S."/>
            <person name="Wang X."/>
            <person name="Wei L."/>
            <person name="Li C."/>
            <person name="Ma Q."/>
            <person name="Ju M."/>
            <person name="Zhao R."/>
            <person name="Li G."/>
            <person name="Mu C."/>
            <person name="Tian Q."/>
            <person name="Mei H."/>
            <person name="Zhang T."/>
            <person name="Gao T."/>
            <person name="Zhang H."/>
        </authorList>
    </citation>
    <scope>NUCLEOTIDE SEQUENCE</scope>
    <source>
        <strain evidence="2">3651</strain>
    </source>
</reference>
<keyword evidence="1" id="KW-0812">Transmembrane</keyword>
<dbReference type="Proteomes" id="UP001293254">
    <property type="component" value="Unassembled WGS sequence"/>
</dbReference>
<protein>
    <submittedName>
        <fullName evidence="2">Uncharacterized protein</fullName>
    </submittedName>
</protein>
<name>A0AAE1YLZ9_9LAMI</name>
<dbReference type="AlphaFoldDB" id="A0AAE1YLZ9"/>
<reference evidence="2" key="1">
    <citation type="submission" date="2020-06" db="EMBL/GenBank/DDBJ databases">
        <authorList>
            <person name="Li T."/>
            <person name="Hu X."/>
            <person name="Zhang T."/>
            <person name="Song X."/>
            <person name="Zhang H."/>
            <person name="Dai N."/>
            <person name="Sheng W."/>
            <person name="Hou X."/>
            <person name="Wei L."/>
        </authorList>
    </citation>
    <scope>NUCLEOTIDE SEQUENCE</scope>
    <source>
        <strain evidence="2">3651</strain>
        <tissue evidence="2">Leaf</tissue>
    </source>
</reference>
<gene>
    <name evidence="2" type="ORF">Salat_1011300</name>
</gene>
<proteinExistence type="predicted"/>
<sequence>MVDLGFEINRAGDTEAELRANDVGPSKLNDAERVAGSLRRVRAREANGFVVYTRNKRFKRRSEGVGITEASSNGEGEFEMKEDEVAKIDGLWVRATSYYLLIGIGSFFLPLSD</sequence>
<dbReference type="EMBL" id="JACGWO010000003">
    <property type="protein sequence ID" value="KAK4432492.1"/>
    <property type="molecule type" value="Genomic_DNA"/>
</dbReference>
<keyword evidence="3" id="KW-1185">Reference proteome</keyword>
<organism evidence="2 3">
    <name type="scientific">Sesamum alatum</name>
    <dbReference type="NCBI Taxonomy" id="300844"/>
    <lineage>
        <taxon>Eukaryota</taxon>
        <taxon>Viridiplantae</taxon>
        <taxon>Streptophyta</taxon>
        <taxon>Embryophyta</taxon>
        <taxon>Tracheophyta</taxon>
        <taxon>Spermatophyta</taxon>
        <taxon>Magnoliopsida</taxon>
        <taxon>eudicotyledons</taxon>
        <taxon>Gunneridae</taxon>
        <taxon>Pentapetalae</taxon>
        <taxon>asterids</taxon>
        <taxon>lamiids</taxon>
        <taxon>Lamiales</taxon>
        <taxon>Pedaliaceae</taxon>
        <taxon>Sesamum</taxon>
    </lineage>
</organism>
<evidence type="ECO:0000256" key="1">
    <source>
        <dbReference type="SAM" id="Phobius"/>
    </source>
</evidence>
<keyword evidence="1" id="KW-1133">Transmembrane helix</keyword>
<accession>A0AAE1YLZ9</accession>